<comment type="function">
    <text evidence="15">Digests double-stranded RNA. Involved in the processing of primary rRNA transcript to yield the immediate precursors to the large and small rRNAs (23S and 16S). Processes some mRNAs, and tRNAs when they are encoded in the rRNA operon. Processes pre-crRNA and tracrRNA of type II CRISPR loci if present in the organism.</text>
</comment>
<keyword evidence="19" id="KW-1185">Reference proteome</keyword>
<dbReference type="NCBIfam" id="TIGR02191">
    <property type="entry name" value="RNaseIII"/>
    <property type="match status" value="1"/>
</dbReference>
<dbReference type="GO" id="GO:0042802">
    <property type="term" value="F:identical protein binding"/>
    <property type="evidence" value="ECO:0007669"/>
    <property type="project" value="UniProtKB-ARBA"/>
</dbReference>
<dbReference type="Gene3D" id="3.30.160.20">
    <property type="match status" value="1"/>
</dbReference>
<proteinExistence type="inferred from homology"/>
<dbReference type="Gene3D" id="1.10.1520.10">
    <property type="entry name" value="Ribonuclease III domain"/>
    <property type="match status" value="1"/>
</dbReference>
<dbReference type="Pfam" id="PF14622">
    <property type="entry name" value="Ribonucleas_3_3"/>
    <property type="match status" value="1"/>
</dbReference>
<keyword evidence="7 15" id="KW-0507">mRNA processing</keyword>
<comment type="catalytic activity">
    <reaction evidence="1 15">
        <text>Endonucleolytic cleavage to 5'-phosphomonoester.</text>
        <dbReference type="EC" id="3.1.26.3"/>
    </reaction>
</comment>
<dbReference type="InterPro" id="IPR036389">
    <property type="entry name" value="RNase_III_sf"/>
</dbReference>
<feature type="binding site" evidence="15">
    <location>
        <position position="126"/>
    </location>
    <ligand>
        <name>Mg(2+)</name>
        <dbReference type="ChEBI" id="CHEBI:18420"/>
    </ligand>
</feature>
<keyword evidence="11 15" id="KW-0255">Endonuclease</keyword>
<evidence type="ECO:0000256" key="11">
    <source>
        <dbReference type="ARBA" id="ARBA00022759"/>
    </source>
</evidence>
<dbReference type="GO" id="GO:0003725">
    <property type="term" value="F:double-stranded RNA binding"/>
    <property type="evidence" value="ECO:0007669"/>
    <property type="project" value="TreeGrafter"/>
</dbReference>
<dbReference type="HAMAP" id="MF_00104">
    <property type="entry name" value="RNase_III"/>
    <property type="match status" value="1"/>
</dbReference>
<feature type="domain" description="DRBM" evidence="16">
    <location>
        <begin position="162"/>
        <end position="226"/>
    </location>
</feature>
<keyword evidence="10 15" id="KW-0479">Metal-binding</keyword>
<evidence type="ECO:0000259" key="16">
    <source>
        <dbReference type="PROSITE" id="PS50137"/>
    </source>
</evidence>
<dbReference type="InterPro" id="IPR014720">
    <property type="entry name" value="dsRBD_dom"/>
</dbReference>
<evidence type="ECO:0000256" key="3">
    <source>
        <dbReference type="ARBA" id="ARBA00010183"/>
    </source>
</evidence>
<dbReference type="EC" id="3.1.26.3" evidence="15"/>
<feature type="active site" evidence="15">
    <location>
        <position position="54"/>
    </location>
</feature>
<dbReference type="SMART" id="SM00535">
    <property type="entry name" value="RIBOc"/>
    <property type="match status" value="1"/>
</dbReference>
<evidence type="ECO:0000256" key="14">
    <source>
        <dbReference type="ARBA" id="ARBA00022884"/>
    </source>
</evidence>
<evidence type="ECO:0000256" key="9">
    <source>
        <dbReference type="ARBA" id="ARBA00022722"/>
    </source>
</evidence>
<feature type="domain" description="RNase III" evidence="17">
    <location>
        <begin position="9"/>
        <end position="137"/>
    </location>
</feature>
<dbReference type="PANTHER" id="PTHR11207">
    <property type="entry name" value="RIBONUCLEASE III"/>
    <property type="match status" value="1"/>
</dbReference>
<dbReference type="GO" id="GO:0006397">
    <property type="term" value="P:mRNA processing"/>
    <property type="evidence" value="ECO:0007669"/>
    <property type="project" value="UniProtKB-UniRule"/>
</dbReference>
<evidence type="ECO:0000259" key="17">
    <source>
        <dbReference type="PROSITE" id="PS50142"/>
    </source>
</evidence>
<dbReference type="InterPro" id="IPR000999">
    <property type="entry name" value="RNase_III_dom"/>
</dbReference>
<comment type="subunit">
    <text evidence="4 15">Homodimer.</text>
</comment>
<dbReference type="PROSITE" id="PS50142">
    <property type="entry name" value="RNASE_3_2"/>
    <property type="match status" value="1"/>
</dbReference>
<evidence type="ECO:0000256" key="12">
    <source>
        <dbReference type="ARBA" id="ARBA00022801"/>
    </source>
</evidence>
<comment type="cofactor">
    <cofactor evidence="15">
        <name>Mg(2+)</name>
        <dbReference type="ChEBI" id="CHEBI:18420"/>
    </cofactor>
</comment>
<evidence type="ECO:0000256" key="1">
    <source>
        <dbReference type="ARBA" id="ARBA00000109"/>
    </source>
</evidence>
<keyword evidence="8 15" id="KW-0819">tRNA processing</keyword>
<keyword evidence="12 15" id="KW-0378">Hydrolase</keyword>
<dbReference type="GO" id="GO:0005737">
    <property type="term" value="C:cytoplasm"/>
    <property type="evidence" value="ECO:0007669"/>
    <property type="project" value="UniProtKB-SubCell"/>
</dbReference>
<dbReference type="SMART" id="SM00358">
    <property type="entry name" value="DSRM"/>
    <property type="match status" value="1"/>
</dbReference>
<keyword evidence="13 15" id="KW-0460">Magnesium</keyword>
<dbReference type="CDD" id="cd00593">
    <property type="entry name" value="RIBOc"/>
    <property type="match status" value="1"/>
</dbReference>
<dbReference type="Pfam" id="PF00035">
    <property type="entry name" value="dsrm"/>
    <property type="match status" value="1"/>
</dbReference>
<organism evidence="18 19">
    <name type="scientific">Methylobrevis albus</name>
    <dbReference type="NCBI Taxonomy" id="2793297"/>
    <lineage>
        <taxon>Bacteria</taxon>
        <taxon>Pseudomonadati</taxon>
        <taxon>Pseudomonadota</taxon>
        <taxon>Alphaproteobacteria</taxon>
        <taxon>Hyphomicrobiales</taxon>
        <taxon>Pleomorphomonadaceae</taxon>
        <taxon>Methylobrevis</taxon>
    </lineage>
</organism>
<keyword evidence="15" id="KW-0699">rRNA-binding</keyword>
<feature type="binding site" evidence="15">
    <location>
        <position position="50"/>
    </location>
    <ligand>
        <name>Mg(2+)</name>
        <dbReference type="ChEBI" id="CHEBI:18420"/>
    </ligand>
</feature>
<dbReference type="GO" id="GO:0008033">
    <property type="term" value="P:tRNA processing"/>
    <property type="evidence" value="ECO:0007669"/>
    <property type="project" value="UniProtKB-KW"/>
</dbReference>
<dbReference type="SUPFAM" id="SSF69065">
    <property type="entry name" value="RNase III domain-like"/>
    <property type="match status" value="1"/>
</dbReference>
<dbReference type="PANTHER" id="PTHR11207:SF0">
    <property type="entry name" value="RIBONUCLEASE 3"/>
    <property type="match status" value="1"/>
</dbReference>
<keyword evidence="6 15" id="KW-0698">rRNA processing</keyword>
<dbReference type="EMBL" id="JADZLT010000056">
    <property type="protein sequence ID" value="MBH0239969.1"/>
    <property type="molecule type" value="Genomic_DNA"/>
</dbReference>
<dbReference type="CDD" id="cd10845">
    <property type="entry name" value="DSRM_RNAse_III_family"/>
    <property type="match status" value="1"/>
</dbReference>
<comment type="similarity">
    <text evidence="3">Belongs to the ribonuclease III family.</text>
</comment>
<dbReference type="FunFam" id="1.10.1520.10:FF:000001">
    <property type="entry name" value="Ribonuclease 3"/>
    <property type="match status" value="1"/>
</dbReference>
<dbReference type="GO" id="GO:0010468">
    <property type="term" value="P:regulation of gene expression"/>
    <property type="evidence" value="ECO:0007669"/>
    <property type="project" value="TreeGrafter"/>
</dbReference>
<sequence length="236" mass="25779">MSSSLQRTLDALEERLGHRFADRSELVRALTHRSAVSGERGAAESYQRHEFLGDRVLALVIADLLFRSYPGDEEGDLARRFNLLVRKETCAEVARDLDLGAALRLGPGERQTGGRRKDAILADVAEAVIAAIFRDAGFEAARRFVETHWAPRMVAAAGPLRDAKTTLQEWSQGRGHSAPTYALVSRSGPDHSPEFTVRVDIPGVESALGNGRNKREAEQAAATAVLVREGIWTGQP</sequence>
<dbReference type="AlphaFoldDB" id="A0A931I5I8"/>
<dbReference type="GO" id="GO:0004525">
    <property type="term" value="F:ribonuclease III activity"/>
    <property type="evidence" value="ECO:0007669"/>
    <property type="project" value="UniProtKB-UniRule"/>
</dbReference>
<accession>A0A931I5I8</accession>
<dbReference type="Proteomes" id="UP000631694">
    <property type="component" value="Unassembled WGS sequence"/>
</dbReference>
<comment type="subcellular location">
    <subcellularLocation>
        <location evidence="2 15">Cytoplasm</location>
    </subcellularLocation>
</comment>
<evidence type="ECO:0000256" key="4">
    <source>
        <dbReference type="ARBA" id="ARBA00011738"/>
    </source>
</evidence>
<dbReference type="GO" id="GO:0019843">
    <property type="term" value="F:rRNA binding"/>
    <property type="evidence" value="ECO:0007669"/>
    <property type="project" value="UniProtKB-KW"/>
</dbReference>
<dbReference type="RefSeq" id="WP_197313036.1">
    <property type="nucleotide sequence ID" value="NZ_JADZLT010000056.1"/>
</dbReference>
<feature type="active site" evidence="15">
    <location>
        <position position="126"/>
    </location>
</feature>
<comment type="caution">
    <text evidence="18">The sequence shown here is derived from an EMBL/GenBank/DDBJ whole genome shotgun (WGS) entry which is preliminary data.</text>
</comment>
<evidence type="ECO:0000313" key="18">
    <source>
        <dbReference type="EMBL" id="MBH0239969.1"/>
    </source>
</evidence>
<gene>
    <name evidence="15 18" type="primary">rnc</name>
    <name evidence="18" type="ORF">I5731_19265</name>
</gene>
<evidence type="ECO:0000313" key="19">
    <source>
        <dbReference type="Proteomes" id="UP000631694"/>
    </source>
</evidence>
<evidence type="ECO:0000256" key="6">
    <source>
        <dbReference type="ARBA" id="ARBA00022552"/>
    </source>
</evidence>
<protein>
    <recommendedName>
        <fullName evidence="15">Ribonuclease 3</fullName>
        <ecNumber evidence="15">3.1.26.3</ecNumber>
    </recommendedName>
    <alternativeName>
        <fullName evidence="15">Ribonuclease III</fullName>
        <shortName evidence="15">RNase III</shortName>
    </alternativeName>
</protein>
<dbReference type="SUPFAM" id="SSF54768">
    <property type="entry name" value="dsRNA-binding domain-like"/>
    <property type="match status" value="1"/>
</dbReference>
<dbReference type="InterPro" id="IPR011907">
    <property type="entry name" value="RNase_III"/>
</dbReference>
<feature type="binding site" evidence="15">
    <location>
        <position position="123"/>
    </location>
    <ligand>
        <name>Mg(2+)</name>
        <dbReference type="ChEBI" id="CHEBI:18420"/>
    </ligand>
</feature>
<dbReference type="GO" id="GO:0046872">
    <property type="term" value="F:metal ion binding"/>
    <property type="evidence" value="ECO:0007669"/>
    <property type="project" value="UniProtKB-KW"/>
</dbReference>
<evidence type="ECO:0000256" key="7">
    <source>
        <dbReference type="ARBA" id="ARBA00022664"/>
    </source>
</evidence>
<dbReference type="GO" id="GO:0006364">
    <property type="term" value="P:rRNA processing"/>
    <property type="evidence" value="ECO:0007669"/>
    <property type="project" value="UniProtKB-UniRule"/>
</dbReference>
<evidence type="ECO:0000256" key="8">
    <source>
        <dbReference type="ARBA" id="ARBA00022694"/>
    </source>
</evidence>
<dbReference type="PROSITE" id="PS50137">
    <property type="entry name" value="DS_RBD"/>
    <property type="match status" value="1"/>
</dbReference>
<evidence type="ECO:0000256" key="15">
    <source>
        <dbReference type="HAMAP-Rule" id="MF_00104"/>
    </source>
</evidence>
<keyword evidence="14 15" id="KW-0694">RNA-binding</keyword>
<reference evidence="18" key="1">
    <citation type="submission" date="2020-12" db="EMBL/GenBank/DDBJ databases">
        <title>Methylobrevis albus sp. nov., isolated from fresh water lack sediment.</title>
        <authorList>
            <person name="Zou Q."/>
        </authorList>
    </citation>
    <scope>NUCLEOTIDE SEQUENCE</scope>
    <source>
        <strain evidence="18">L22</strain>
    </source>
</reference>
<name>A0A931I5I8_9HYPH</name>
<evidence type="ECO:0000256" key="2">
    <source>
        <dbReference type="ARBA" id="ARBA00004496"/>
    </source>
</evidence>
<keyword evidence="9 15" id="KW-0540">Nuclease</keyword>
<dbReference type="FunFam" id="3.30.160.20:FF:000003">
    <property type="entry name" value="Ribonuclease 3"/>
    <property type="match status" value="1"/>
</dbReference>
<evidence type="ECO:0000256" key="5">
    <source>
        <dbReference type="ARBA" id="ARBA00022490"/>
    </source>
</evidence>
<evidence type="ECO:0000256" key="13">
    <source>
        <dbReference type="ARBA" id="ARBA00022842"/>
    </source>
</evidence>
<keyword evidence="5 15" id="KW-0963">Cytoplasm</keyword>
<evidence type="ECO:0000256" key="10">
    <source>
        <dbReference type="ARBA" id="ARBA00022723"/>
    </source>
</evidence>